<proteinExistence type="predicted"/>
<dbReference type="InterPro" id="IPR036291">
    <property type="entry name" value="NAD(P)-bd_dom_sf"/>
</dbReference>
<dbReference type="PANTHER" id="PTHR43574">
    <property type="entry name" value="EPIMERASE-RELATED"/>
    <property type="match status" value="1"/>
</dbReference>
<reference evidence="3" key="1">
    <citation type="submission" date="2018-05" db="EMBL/GenBank/DDBJ databases">
        <authorList>
            <person name="Lanie J.A."/>
            <person name="Ng W.-L."/>
            <person name="Kazmierczak K.M."/>
            <person name="Andrzejewski T.M."/>
            <person name="Davidsen T.M."/>
            <person name="Wayne K.J."/>
            <person name="Tettelin H."/>
            <person name="Glass J.I."/>
            <person name="Rusch D."/>
            <person name="Podicherti R."/>
            <person name="Tsui H.-C.T."/>
            <person name="Winkler M.E."/>
        </authorList>
    </citation>
    <scope>NUCLEOTIDE SEQUENCE</scope>
</reference>
<dbReference type="Gene3D" id="3.90.25.10">
    <property type="entry name" value="UDP-galactose 4-epimerase, domain 1"/>
    <property type="match status" value="1"/>
</dbReference>
<evidence type="ECO:0000313" key="3">
    <source>
        <dbReference type="EMBL" id="SVA68846.1"/>
    </source>
</evidence>
<dbReference type="PRINTS" id="PR01713">
    <property type="entry name" value="NUCEPIMERASE"/>
</dbReference>
<feature type="non-terminal residue" evidence="3">
    <location>
        <position position="1"/>
    </location>
</feature>
<evidence type="ECO:0000256" key="1">
    <source>
        <dbReference type="ARBA" id="ARBA00023027"/>
    </source>
</evidence>
<dbReference type="Gene3D" id="3.40.50.720">
    <property type="entry name" value="NAD(P)-binding Rossmann-like Domain"/>
    <property type="match status" value="1"/>
</dbReference>
<dbReference type="InterPro" id="IPR001509">
    <property type="entry name" value="Epimerase_deHydtase"/>
</dbReference>
<name>A0A381XVJ6_9ZZZZ</name>
<accession>A0A381XVJ6</accession>
<evidence type="ECO:0000259" key="2">
    <source>
        <dbReference type="Pfam" id="PF01370"/>
    </source>
</evidence>
<dbReference type="AlphaFoldDB" id="A0A381XVJ6"/>
<dbReference type="SUPFAM" id="SSF51735">
    <property type="entry name" value="NAD(P)-binding Rossmann-fold domains"/>
    <property type="match status" value="1"/>
</dbReference>
<dbReference type="EMBL" id="UINC01016556">
    <property type="protein sequence ID" value="SVA68846.1"/>
    <property type="molecule type" value="Genomic_DNA"/>
</dbReference>
<organism evidence="3">
    <name type="scientific">marine metagenome</name>
    <dbReference type="NCBI Taxonomy" id="408172"/>
    <lineage>
        <taxon>unclassified sequences</taxon>
        <taxon>metagenomes</taxon>
        <taxon>ecological metagenomes</taxon>
    </lineage>
</organism>
<sequence length="224" mass="25832">TNITGFLNILENCNNYNVENIIYASSSSIYGDNNDLLFSENDKTEKQISMYGVSKKTNELMAHTYSNLYGLKTIGLRFFTVYGPWGRPDMALYIFTKAIIENKNIDLFNKGSHTRSFTYISDIVEPIYRLIKINENNQNILSNNDILNIGGAEPVKLLRFIDIIEDYLGKKAKIKLKPMQQGDVQDTNADITKLEKITDYKPQVDIEEGIKRFIDWYKAYHQTN</sequence>
<keyword evidence="1" id="KW-0520">NAD</keyword>
<feature type="domain" description="NAD-dependent epimerase/dehydratase" evidence="2">
    <location>
        <begin position="1"/>
        <end position="150"/>
    </location>
</feature>
<gene>
    <name evidence="3" type="ORF">METZ01_LOCUS121700</name>
</gene>
<protein>
    <recommendedName>
        <fullName evidence="2">NAD-dependent epimerase/dehydratase domain-containing protein</fullName>
    </recommendedName>
</protein>
<dbReference type="Pfam" id="PF01370">
    <property type="entry name" value="Epimerase"/>
    <property type="match status" value="1"/>
</dbReference>